<dbReference type="Pfam" id="PF03055">
    <property type="entry name" value="RPE65"/>
    <property type="match status" value="2"/>
</dbReference>
<evidence type="ECO:0000256" key="4">
    <source>
        <dbReference type="ARBA" id="ARBA00023004"/>
    </source>
</evidence>
<evidence type="ECO:0000313" key="7">
    <source>
        <dbReference type="EMBL" id="GMH65636.1"/>
    </source>
</evidence>
<dbReference type="OrthoDB" id="407010at2759"/>
<dbReference type="PANTHER" id="PTHR10543:SF24">
    <property type="entry name" value="CAROTENOID ISOMEROOXYGENASE"/>
    <property type="match status" value="1"/>
</dbReference>
<dbReference type="AlphaFoldDB" id="A0A9W7A8R1"/>
<dbReference type="GO" id="GO:0003834">
    <property type="term" value="F:beta-carotene 15,15'-dioxygenase activity"/>
    <property type="evidence" value="ECO:0007669"/>
    <property type="project" value="TreeGrafter"/>
</dbReference>
<evidence type="ECO:0008006" key="9">
    <source>
        <dbReference type="Google" id="ProtNLM"/>
    </source>
</evidence>
<evidence type="ECO:0000256" key="2">
    <source>
        <dbReference type="ARBA" id="ARBA00022723"/>
    </source>
</evidence>
<evidence type="ECO:0000256" key="6">
    <source>
        <dbReference type="SAM" id="SignalP"/>
    </source>
</evidence>
<organism evidence="7 8">
    <name type="scientific">Triparma retinervis</name>
    <dbReference type="NCBI Taxonomy" id="2557542"/>
    <lineage>
        <taxon>Eukaryota</taxon>
        <taxon>Sar</taxon>
        <taxon>Stramenopiles</taxon>
        <taxon>Ochrophyta</taxon>
        <taxon>Bolidophyceae</taxon>
        <taxon>Parmales</taxon>
        <taxon>Triparmaceae</taxon>
        <taxon>Triparma</taxon>
    </lineage>
</organism>
<keyword evidence="4 5" id="KW-0408">Iron</keyword>
<keyword evidence="3" id="KW-0560">Oxidoreductase</keyword>
<dbReference type="InterPro" id="IPR004294">
    <property type="entry name" value="Carotenoid_Oase"/>
</dbReference>
<gene>
    <name evidence="7" type="ORF">TrRE_jg9109</name>
</gene>
<keyword evidence="6" id="KW-0732">Signal</keyword>
<dbReference type="GO" id="GO:0010436">
    <property type="term" value="F:carotenoid dioxygenase activity"/>
    <property type="evidence" value="ECO:0007669"/>
    <property type="project" value="TreeGrafter"/>
</dbReference>
<protein>
    <recommendedName>
        <fullName evidence="9">Carotenoid oxygenase</fullName>
    </recommendedName>
</protein>
<evidence type="ECO:0000313" key="8">
    <source>
        <dbReference type="Proteomes" id="UP001165082"/>
    </source>
</evidence>
<feature type="binding site" evidence="5">
    <location>
        <position position="263"/>
    </location>
    <ligand>
        <name>Fe cation</name>
        <dbReference type="ChEBI" id="CHEBI:24875"/>
        <note>catalytic</note>
    </ligand>
</feature>
<keyword evidence="2 5" id="KW-0479">Metal-binding</keyword>
<evidence type="ECO:0000256" key="5">
    <source>
        <dbReference type="PIRSR" id="PIRSR604294-1"/>
    </source>
</evidence>
<evidence type="ECO:0000256" key="3">
    <source>
        <dbReference type="ARBA" id="ARBA00023002"/>
    </source>
</evidence>
<comment type="cofactor">
    <cofactor evidence="5">
        <name>Fe(2+)</name>
        <dbReference type="ChEBI" id="CHEBI:29033"/>
    </cofactor>
    <text evidence="5">Binds 1 Fe(2+) ion per subunit.</text>
</comment>
<feature type="binding site" evidence="5">
    <location>
        <position position="461"/>
    </location>
    <ligand>
        <name>Fe cation</name>
        <dbReference type="ChEBI" id="CHEBI:24875"/>
        <note>catalytic</note>
    </ligand>
</feature>
<dbReference type="PANTHER" id="PTHR10543">
    <property type="entry name" value="BETA-CAROTENE DIOXYGENASE"/>
    <property type="match status" value="1"/>
</dbReference>
<evidence type="ECO:0000256" key="1">
    <source>
        <dbReference type="ARBA" id="ARBA00006787"/>
    </source>
</evidence>
<reference evidence="7" key="1">
    <citation type="submission" date="2022-07" db="EMBL/GenBank/DDBJ databases">
        <title>Genome analysis of Parmales, a sister group of diatoms, reveals the evolutionary specialization of diatoms from phago-mixotrophs to photoautotrophs.</title>
        <authorList>
            <person name="Ban H."/>
            <person name="Sato S."/>
            <person name="Yoshikawa S."/>
            <person name="Kazumasa Y."/>
            <person name="Nakamura Y."/>
            <person name="Ichinomiya M."/>
            <person name="Saitoh K."/>
            <person name="Sato N."/>
            <person name="Blanc-Mathieu R."/>
            <person name="Endo H."/>
            <person name="Kuwata A."/>
            <person name="Ogata H."/>
        </authorList>
    </citation>
    <scope>NUCLEOTIDE SEQUENCE</scope>
</reference>
<dbReference type="Proteomes" id="UP001165082">
    <property type="component" value="Unassembled WGS sequence"/>
</dbReference>
<dbReference type="GO" id="GO:0046872">
    <property type="term" value="F:metal ion binding"/>
    <property type="evidence" value="ECO:0007669"/>
    <property type="project" value="UniProtKB-KW"/>
</dbReference>
<keyword evidence="8" id="KW-1185">Reference proteome</keyword>
<feature type="signal peptide" evidence="6">
    <location>
        <begin position="1"/>
        <end position="19"/>
    </location>
</feature>
<feature type="binding site" evidence="5">
    <location>
        <position position="209"/>
    </location>
    <ligand>
        <name>Fe cation</name>
        <dbReference type="ChEBI" id="CHEBI:24875"/>
        <note>catalytic</note>
    </ligand>
</feature>
<proteinExistence type="inferred from homology"/>
<dbReference type="EMBL" id="BRXZ01001219">
    <property type="protein sequence ID" value="GMH65636.1"/>
    <property type="molecule type" value="Genomic_DNA"/>
</dbReference>
<dbReference type="GO" id="GO:0016121">
    <property type="term" value="P:carotene catabolic process"/>
    <property type="evidence" value="ECO:0007669"/>
    <property type="project" value="TreeGrafter"/>
</dbReference>
<accession>A0A9W7A8R1</accession>
<name>A0A9W7A8R1_9STRA</name>
<comment type="similarity">
    <text evidence="1">Belongs to the carotenoid oxygenase family.</text>
</comment>
<comment type="caution">
    <text evidence="7">The sequence shown here is derived from an EMBL/GenBank/DDBJ whole genome shotgun (WGS) entry which is preliminary data.</text>
</comment>
<feature type="chain" id="PRO_5040790544" description="Carotenoid oxygenase" evidence="6">
    <location>
        <begin position="20"/>
        <end position="468"/>
    </location>
</feature>
<sequence>MFVACVFFVVALALPGARAYPEDVFSSMYKTSDYESTVPIALQVQGNIPEYLAGGRVVHNGCGGFGMGDHTFSHAFDCFAKLHSWSFEDTDKVTFSSKFLHSYFYNTSMELNDIWPAVFFGVEEPRFGMKDRMTAMMHSKPSDTVEGYDNFNVNLWDFGLKTPDGSEKMLLAITDGLGFRGVGAESLSTHYFAFDNLSVTTNGTLSSAHPKYIPGTKTSVNYFIQPNNMVSAKGKLALYKQEYGSTSVSVFFEADIPSINYMHSFSLTPNYAILFLNNCHFKESCVMSSMTKEWKGVSHCFSWEDSLDSTTILVIGLKDGEIKMTIIPSFLDGQEYPFDFPLVNPNFVGHKHCIVYGMDSPFAGGSDRFSSGMWVKLNVCTGEVKVFNLENHFATGDASFVPDPDSDDEDGGVILTAWVDGTTGDGETYFRVIDAKTMEEVATVNFIEEEDKKIIMPYAFHGIWLGPE</sequence>
<dbReference type="GO" id="GO:0042574">
    <property type="term" value="P:retinal metabolic process"/>
    <property type="evidence" value="ECO:0007669"/>
    <property type="project" value="TreeGrafter"/>
</dbReference>